<reference evidence="2" key="1">
    <citation type="submission" date="2020-03" db="EMBL/GenBank/DDBJ databases">
        <title>The deep terrestrial virosphere.</title>
        <authorList>
            <person name="Holmfeldt K."/>
            <person name="Nilsson E."/>
            <person name="Simone D."/>
            <person name="Lopez-Fernandez M."/>
            <person name="Wu X."/>
            <person name="de Brujin I."/>
            <person name="Lundin D."/>
            <person name="Andersson A."/>
            <person name="Bertilsson S."/>
            <person name="Dopson M."/>
        </authorList>
    </citation>
    <scope>NUCLEOTIDE SEQUENCE</scope>
    <source>
        <strain evidence="2">MM415A00570</strain>
        <strain evidence="1">MM415B00353</strain>
    </source>
</reference>
<dbReference type="EMBL" id="MT141554">
    <property type="protein sequence ID" value="QJA66420.1"/>
    <property type="molecule type" value="Genomic_DNA"/>
</dbReference>
<evidence type="ECO:0008006" key="3">
    <source>
        <dbReference type="Google" id="ProtNLM"/>
    </source>
</evidence>
<organism evidence="2">
    <name type="scientific">viral metagenome</name>
    <dbReference type="NCBI Taxonomy" id="1070528"/>
    <lineage>
        <taxon>unclassified sequences</taxon>
        <taxon>metagenomes</taxon>
        <taxon>organismal metagenomes</taxon>
    </lineage>
</organism>
<accession>A0A6M3KHS5</accession>
<dbReference type="AlphaFoldDB" id="A0A6M3KHS5"/>
<proteinExistence type="predicted"/>
<dbReference type="EMBL" id="MT142451">
    <property type="protein sequence ID" value="QJA81201.1"/>
    <property type="molecule type" value="Genomic_DNA"/>
</dbReference>
<protein>
    <recommendedName>
        <fullName evidence="3">DUF2292 domain-containing protein</fullName>
    </recommendedName>
</protein>
<evidence type="ECO:0000313" key="2">
    <source>
        <dbReference type="EMBL" id="QJA81201.1"/>
    </source>
</evidence>
<evidence type="ECO:0000313" key="1">
    <source>
        <dbReference type="EMBL" id="QJA66420.1"/>
    </source>
</evidence>
<name>A0A6M3KHS5_9ZZZZ</name>
<gene>
    <name evidence="2" type="ORF">MM415A00570_0012</name>
    <name evidence="1" type="ORF">MM415B00353_0067</name>
</gene>
<sequence>MAETGKQIVPYELVTLLQNLIVGKFYGELVVKFEHGKIVHCKKTESIKLQSN</sequence>